<gene>
    <name evidence="2" type="ORF">DPMN_012519</name>
</gene>
<sequence length="295" mass="32464">MSANTGTSAVSSATGISWAALWQLIANPVNQNQINLRSSCPWAYVNDGSGHYANLYDVAKVSCIDLDRSTKFGVQYVTSGACHPIRAHCPNRDFIIGYTCVRAQEVPADKRYDNGEYFGNGTAGLANLQPTLLNSSQLYTIPAKEKEDGKKNEPELKDKKGKGLLTKKPEYDTSVTHVLQTQTNTPVALHQHLAPPFLEKNAQLGAPPYLVASGYQPGFLHMGLNPQQNVPPLYIPNSEKDFSQNNRGVHFQSNTSPVEKENGENSVKTKDRTSKLGEVIMKENISSYYETTTKK</sequence>
<evidence type="ECO:0000256" key="1">
    <source>
        <dbReference type="SAM" id="MobiDB-lite"/>
    </source>
</evidence>
<organism evidence="2 3">
    <name type="scientific">Dreissena polymorpha</name>
    <name type="common">Zebra mussel</name>
    <name type="synonym">Mytilus polymorpha</name>
    <dbReference type="NCBI Taxonomy" id="45954"/>
    <lineage>
        <taxon>Eukaryota</taxon>
        <taxon>Metazoa</taxon>
        <taxon>Spiralia</taxon>
        <taxon>Lophotrochozoa</taxon>
        <taxon>Mollusca</taxon>
        <taxon>Bivalvia</taxon>
        <taxon>Autobranchia</taxon>
        <taxon>Heteroconchia</taxon>
        <taxon>Euheterodonta</taxon>
        <taxon>Imparidentia</taxon>
        <taxon>Neoheterodontei</taxon>
        <taxon>Myida</taxon>
        <taxon>Dreissenoidea</taxon>
        <taxon>Dreissenidae</taxon>
        <taxon>Dreissena</taxon>
    </lineage>
</organism>
<accession>A0A9D4N2M1</accession>
<name>A0A9D4N2M1_DREPO</name>
<dbReference type="Proteomes" id="UP000828390">
    <property type="component" value="Unassembled WGS sequence"/>
</dbReference>
<evidence type="ECO:0000313" key="2">
    <source>
        <dbReference type="EMBL" id="KAH3888483.1"/>
    </source>
</evidence>
<feature type="region of interest" description="Disordered" evidence="1">
    <location>
        <begin position="247"/>
        <end position="275"/>
    </location>
</feature>
<protein>
    <submittedName>
        <fullName evidence="2">Uncharacterized protein</fullName>
    </submittedName>
</protein>
<feature type="compositionally biased region" description="Basic and acidic residues" evidence="1">
    <location>
        <begin position="143"/>
        <end position="158"/>
    </location>
</feature>
<feature type="compositionally biased region" description="Polar residues" evidence="1">
    <location>
        <begin position="247"/>
        <end position="257"/>
    </location>
</feature>
<dbReference type="AlphaFoldDB" id="A0A9D4N2M1"/>
<evidence type="ECO:0000313" key="3">
    <source>
        <dbReference type="Proteomes" id="UP000828390"/>
    </source>
</evidence>
<dbReference type="EMBL" id="JAIWYP010000001">
    <property type="protein sequence ID" value="KAH3888483.1"/>
    <property type="molecule type" value="Genomic_DNA"/>
</dbReference>
<proteinExistence type="predicted"/>
<reference evidence="2" key="2">
    <citation type="submission" date="2020-11" db="EMBL/GenBank/DDBJ databases">
        <authorList>
            <person name="McCartney M.A."/>
            <person name="Auch B."/>
            <person name="Kono T."/>
            <person name="Mallez S."/>
            <person name="Becker A."/>
            <person name="Gohl D.M."/>
            <person name="Silverstein K.A.T."/>
            <person name="Koren S."/>
            <person name="Bechman K.B."/>
            <person name="Herman A."/>
            <person name="Abrahante J.E."/>
            <person name="Garbe J."/>
        </authorList>
    </citation>
    <scope>NUCLEOTIDE SEQUENCE</scope>
    <source>
        <strain evidence="2">Duluth1</strain>
        <tissue evidence="2">Whole animal</tissue>
    </source>
</reference>
<feature type="compositionally biased region" description="Basic and acidic residues" evidence="1">
    <location>
        <begin position="258"/>
        <end position="275"/>
    </location>
</feature>
<feature type="region of interest" description="Disordered" evidence="1">
    <location>
        <begin position="143"/>
        <end position="162"/>
    </location>
</feature>
<keyword evidence="3" id="KW-1185">Reference proteome</keyword>
<comment type="caution">
    <text evidence="2">The sequence shown here is derived from an EMBL/GenBank/DDBJ whole genome shotgun (WGS) entry which is preliminary data.</text>
</comment>
<reference evidence="2" key="1">
    <citation type="journal article" date="2019" name="bioRxiv">
        <title>The Genome of the Zebra Mussel, Dreissena polymorpha: A Resource for Invasive Species Research.</title>
        <authorList>
            <person name="McCartney M.A."/>
            <person name="Auch B."/>
            <person name="Kono T."/>
            <person name="Mallez S."/>
            <person name="Zhang Y."/>
            <person name="Obille A."/>
            <person name="Becker A."/>
            <person name="Abrahante J.E."/>
            <person name="Garbe J."/>
            <person name="Badalamenti J.P."/>
            <person name="Herman A."/>
            <person name="Mangelson H."/>
            <person name="Liachko I."/>
            <person name="Sullivan S."/>
            <person name="Sone E.D."/>
            <person name="Koren S."/>
            <person name="Silverstein K.A.T."/>
            <person name="Beckman K.B."/>
            <person name="Gohl D.M."/>
        </authorList>
    </citation>
    <scope>NUCLEOTIDE SEQUENCE</scope>
    <source>
        <strain evidence="2">Duluth1</strain>
        <tissue evidence="2">Whole animal</tissue>
    </source>
</reference>